<dbReference type="GO" id="GO:0016020">
    <property type="term" value="C:membrane"/>
    <property type="evidence" value="ECO:0007669"/>
    <property type="project" value="UniProtKB-SubCell"/>
</dbReference>
<dbReference type="InterPro" id="IPR037185">
    <property type="entry name" value="EmrE-like"/>
</dbReference>
<accession>Q2RX06</accession>
<reference evidence="8 9" key="1">
    <citation type="journal article" date="2011" name="Stand. Genomic Sci.">
        <title>Complete genome sequence of Rhodospirillum rubrum type strain (S1).</title>
        <authorList>
            <person name="Munk A.C."/>
            <person name="Copeland A."/>
            <person name="Lucas S."/>
            <person name="Lapidus A."/>
            <person name="Del Rio T.G."/>
            <person name="Barry K."/>
            <person name="Detter J.C."/>
            <person name="Hammon N."/>
            <person name="Israni S."/>
            <person name="Pitluck S."/>
            <person name="Brettin T."/>
            <person name="Bruce D."/>
            <person name="Han C."/>
            <person name="Tapia R."/>
            <person name="Gilna P."/>
            <person name="Schmutz J."/>
            <person name="Larimer F."/>
            <person name="Land M."/>
            <person name="Kyrpides N.C."/>
            <person name="Mavromatis K."/>
            <person name="Richardson P."/>
            <person name="Rohde M."/>
            <person name="Goker M."/>
            <person name="Klenk H.P."/>
            <person name="Zhang Y."/>
            <person name="Roberts G.P."/>
            <person name="Reslewic S."/>
            <person name="Schwartz D.C."/>
        </authorList>
    </citation>
    <scope>NUCLEOTIDE SEQUENCE [LARGE SCALE GENOMIC DNA]</scope>
    <source>
        <strain evidence="9">ATCC 11170 / ATH 1.1.1 / DSM 467 / LMG 4362 / NCIMB 8255 / S1</strain>
    </source>
</reference>
<dbReference type="EnsemblBacteria" id="ABC21339">
    <property type="protein sequence ID" value="ABC21339"/>
    <property type="gene ID" value="Rru_A0535"/>
</dbReference>
<keyword evidence="3 6" id="KW-0812">Transmembrane</keyword>
<dbReference type="Pfam" id="PF00892">
    <property type="entry name" value="EamA"/>
    <property type="match status" value="2"/>
</dbReference>
<feature type="transmembrane region" description="Helical" evidence="6">
    <location>
        <begin position="154"/>
        <end position="176"/>
    </location>
</feature>
<feature type="transmembrane region" description="Helical" evidence="6">
    <location>
        <begin position="274"/>
        <end position="295"/>
    </location>
</feature>
<proteinExistence type="inferred from homology"/>
<evidence type="ECO:0000256" key="4">
    <source>
        <dbReference type="ARBA" id="ARBA00022989"/>
    </source>
</evidence>
<feature type="domain" description="EamA" evidence="7">
    <location>
        <begin position="156"/>
        <end position="292"/>
    </location>
</feature>
<feature type="transmembrane region" description="Helical" evidence="6">
    <location>
        <begin position="188"/>
        <end position="207"/>
    </location>
</feature>
<keyword evidence="9" id="KW-1185">Reference proteome</keyword>
<evidence type="ECO:0000256" key="6">
    <source>
        <dbReference type="SAM" id="Phobius"/>
    </source>
</evidence>
<dbReference type="AlphaFoldDB" id="Q2RX06"/>
<keyword evidence="5 6" id="KW-0472">Membrane</keyword>
<evidence type="ECO:0000313" key="8">
    <source>
        <dbReference type="EMBL" id="ABC21339.1"/>
    </source>
</evidence>
<feature type="transmembrane region" description="Helical" evidence="6">
    <location>
        <begin position="251"/>
        <end position="268"/>
    </location>
</feature>
<dbReference type="eggNOG" id="COG0697">
    <property type="taxonomic scope" value="Bacteria"/>
</dbReference>
<dbReference type="KEGG" id="rru:Rru_A0535"/>
<dbReference type="SUPFAM" id="SSF103481">
    <property type="entry name" value="Multidrug resistance efflux transporter EmrE"/>
    <property type="match status" value="2"/>
</dbReference>
<feature type="transmembrane region" description="Helical" evidence="6">
    <location>
        <begin position="71"/>
        <end position="88"/>
    </location>
</feature>
<feature type="transmembrane region" description="Helical" evidence="6">
    <location>
        <begin position="94"/>
        <end position="112"/>
    </location>
</feature>
<evidence type="ECO:0000313" key="9">
    <source>
        <dbReference type="Proteomes" id="UP000001929"/>
    </source>
</evidence>
<dbReference type="InterPro" id="IPR000620">
    <property type="entry name" value="EamA_dom"/>
</dbReference>
<evidence type="ECO:0000256" key="2">
    <source>
        <dbReference type="ARBA" id="ARBA00007362"/>
    </source>
</evidence>
<feature type="domain" description="EamA" evidence="7">
    <location>
        <begin position="8"/>
        <end position="141"/>
    </location>
</feature>
<comment type="similarity">
    <text evidence="2">Belongs to the EamA transporter family.</text>
</comment>
<evidence type="ECO:0000256" key="5">
    <source>
        <dbReference type="ARBA" id="ARBA00023136"/>
    </source>
</evidence>
<sequence>MIWAVSTMSVILFCVVVLCWGFTWFGIHLQLGTIAPEVSILWRFLLAAIVLAFGLAASGRFKPAPLAHHPWFALLGLCLFSTNFVLMYSATQYIASGIVSVVFCMATVFNAANQWLFLKRVPAVRTVGGALIGIAGIALLFGESFLHVEASADTALGVALALGGTYVFSLGNLVSLRATASGTDLPNAVVRAMAWGSVFLALFVLARGVPFAMDWSARYVGSLLYLAIPGSVIGFTAYLSLVSRIGPDRAAYSAVLFPVVALTVSTLFEGYQWSAWAMAGLPLILIGNLVIFARLPARWRRAAA</sequence>
<dbReference type="PhylomeDB" id="Q2RX06"/>
<dbReference type="HOGENOM" id="CLU_033863_5_3_5"/>
<feature type="transmembrane region" description="Helical" evidence="6">
    <location>
        <begin position="124"/>
        <end position="142"/>
    </location>
</feature>
<evidence type="ECO:0000256" key="1">
    <source>
        <dbReference type="ARBA" id="ARBA00004141"/>
    </source>
</evidence>
<dbReference type="InterPro" id="IPR050638">
    <property type="entry name" value="AA-Vitamin_Transporters"/>
</dbReference>
<feature type="transmembrane region" description="Helical" evidence="6">
    <location>
        <begin position="40"/>
        <end position="59"/>
    </location>
</feature>
<keyword evidence="4 6" id="KW-1133">Transmembrane helix</keyword>
<protein>
    <recommendedName>
        <fullName evidence="7">EamA domain-containing protein</fullName>
    </recommendedName>
</protein>
<comment type="subcellular location">
    <subcellularLocation>
        <location evidence="1">Membrane</location>
        <topology evidence="1">Multi-pass membrane protein</topology>
    </subcellularLocation>
</comment>
<dbReference type="Proteomes" id="UP000001929">
    <property type="component" value="Chromosome"/>
</dbReference>
<dbReference type="EMBL" id="CP000230">
    <property type="protein sequence ID" value="ABC21339.1"/>
    <property type="molecule type" value="Genomic_DNA"/>
</dbReference>
<dbReference type="PANTHER" id="PTHR32322:SF2">
    <property type="entry name" value="EAMA DOMAIN-CONTAINING PROTEIN"/>
    <property type="match status" value="1"/>
</dbReference>
<gene>
    <name evidence="8" type="ordered locus">Rru_A0535</name>
</gene>
<feature type="transmembrane region" description="Helical" evidence="6">
    <location>
        <begin position="7"/>
        <end position="28"/>
    </location>
</feature>
<feature type="transmembrane region" description="Helical" evidence="6">
    <location>
        <begin position="219"/>
        <end position="239"/>
    </location>
</feature>
<organism evidence="8 9">
    <name type="scientific">Rhodospirillum rubrum (strain ATCC 11170 / ATH 1.1.1 / DSM 467 / LMG 4362 / NCIMB 8255 / S1)</name>
    <dbReference type="NCBI Taxonomy" id="269796"/>
    <lineage>
        <taxon>Bacteria</taxon>
        <taxon>Pseudomonadati</taxon>
        <taxon>Pseudomonadota</taxon>
        <taxon>Alphaproteobacteria</taxon>
        <taxon>Rhodospirillales</taxon>
        <taxon>Rhodospirillaceae</taxon>
        <taxon>Rhodospirillum</taxon>
    </lineage>
</organism>
<evidence type="ECO:0000256" key="3">
    <source>
        <dbReference type="ARBA" id="ARBA00022692"/>
    </source>
</evidence>
<evidence type="ECO:0000259" key="7">
    <source>
        <dbReference type="Pfam" id="PF00892"/>
    </source>
</evidence>
<name>Q2RX06_RHORT</name>
<dbReference type="PANTHER" id="PTHR32322">
    <property type="entry name" value="INNER MEMBRANE TRANSPORTER"/>
    <property type="match status" value="1"/>
</dbReference>
<dbReference type="PATRIC" id="fig|269796.9.peg.590"/>